<comment type="caution">
    <text evidence="4">The sequence shown here is derived from an EMBL/GenBank/DDBJ whole genome shotgun (WGS) entry which is preliminary data.</text>
</comment>
<keyword evidence="1" id="KW-1133">Transmembrane helix</keyword>
<proteinExistence type="predicted"/>
<dbReference type="Proteomes" id="UP001225906">
    <property type="component" value="Unassembled WGS sequence"/>
</dbReference>
<keyword evidence="1" id="KW-0472">Membrane</keyword>
<dbReference type="InterPro" id="IPR025646">
    <property type="entry name" value="DUF4350"/>
</dbReference>
<evidence type="ECO:0000259" key="3">
    <source>
        <dbReference type="Pfam" id="PF23357"/>
    </source>
</evidence>
<feature type="domain" description="DUF7088" evidence="3">
    <location>
        <begin position="51"/>
        <end position="118"/>
    </location>
</feature>
<accession>A0ABT9JUE5</accession>
<dbReference type="Pfam" id="PF14258">
    <property type="entry name" value="DUF4350"/>
    <property type="match status" value="1"/>
</dbReference>
<reference evidence="5" key="1">
    <citation type="journal article" date="2019" name="Int. J. Syst. Evol. Microbiol.">
        <title>The Global Catalogue of Microorganisms (GCM) 10K type strain sequencing project: providing services to taxonomists for standard genome sequencing and annotation.</title>
        <authorList>
            <consortium name="The Broad Institute Genomics Platform"/>
            <consortium name="The Broad Institute Genome Sequencing Center for Infectious Disease"/>
            <person name="Wu L."/>
            <person name="Ma J."/>
        </authorList>
    </citation>
    <scope>NUCLEOTIDE SEQUENCE [LARGE SCALE GENOMIC DNA]</scope>
    <source>
        <strain evidence="5">VKM B-3159</strain>
    </source>
</reference>
<dbReference type="EMBL" id="JAVCAP010000021">
    <property type="protein sequence ID" value="MDP8568215.1"/>
    <property type="molecule type" value="Genomic_DNA"/>
</dbReference>
<organism evidence="4 5">
    <name type="scientific">Methylophilus aquaticus</name>
    <dbReference type="NCBI Taxonomy" id="1971610"/>
    <lineage>
        <taxon>Bacteria</taxon>
        <taxon>Pseudomonadati</taxon>
        <taxon>Pseudomonadota</taxon>
        <taxon>Betaproteobacteria</taxon>
        <taxon>Nitrosomonadales</taxon>
        <taxon>Methylophilaceae</taxon>
        <taxon>Methylophilus</taxon>
    </lineage>
</organism>
<keyword evidence="1" id="KW-0812">Transmembrane</keyword>
<gene>
    <name evidence="4" type="ORF">Q9291_10185</name>
</gene>
<evidence type="ECO:0000259" key="2">
    <source>
        <dbReference type="Pfam" id="PF14258"/>
    </source>
</evidence>
<evidence type="ECO:0000313" key="5">
    <source>
        <dbReference type="Proteomes" id="UP001225906"/>
    </source>
</evidence>
<feature type="domain" description="DUF4350" evidence="2">
    <location>
        <begin position="178"/>
        <end position="404"/>
    </location>
</feature>
<evidence type="ECO:0000256" key="1">
    <source>
        <dbReference type="SAM" id="Phobius"/>
    </source>
</evidence>
<evidence type="ECO:0000313" key="4">
    <source>
        <dbReference type="EMBL" id="MDP8568215.1"/>
    </source>
</evidence>
<keyword evidence="5" id="KW-1185">Reference proteome</keyword>
<dbReference type="RefSeq" id="WP_306389939.1">
    <property type="nucleotide sequence ID" value="NZ_JAVCAP010000021.1"/>
</dbReference>
<name>A0ABT9JUE5_9PROT</name>
<feature type="transmembrane region" description="Helical" evidence="1">
    <location>
        <begin position="437"/>
        <end position="463"/>
    </location>
</feature>
<protein>
    <submittedName>
        <fullName evidence="4">Gldg family protein</fullName>
    </submittedName>
</protein>
<dbReference type="InterPro" id="IPR055396">
    <property type="entry name" value="DUF7088"/>
</dbReference>
<dbReference type="Pfam" id="PF23357">
    <property type="entry name" value="DUF7088"/>
    <property type="match status" value="1"/>
</dbReference>
<sequence length="468" mass="51957">MANFSGLRLRLRQCLPIWWQHPLSVLAILLLTLAIGALAMHFNITTDQTHNQRNTLSSASVKVLKELPGRIEITAFCSNSPFKGRYFRKSIQALVQRYQHQQADIQLQFVDPASNPALARTMQIKKEGEMLVSYRGQQAHLYLPYTEEAFTNLLLQLKHGEHAPLWLIEGENTLDLQDTTAPGGSQLAAAVASAGLHLEKVNIAQQALPNKTLPTWLLAGANQQYNTDQVNALLQHVHNGGNLIWLTASPAQQGLEILAEKLGLQVSAGLVIDPRNRAYDIAPHALSTQRYAGQGLTQDFALRTFFDQAHSLMRPRLANNPWQVTPLVAAAEHGWVSARYRPQHPAHVPTFDPDTDTAGPATVMLSMERLRASGDKQRILVIGSTDFLSNAQLGRGGNQALAMRGVQWVLNNQPSVTLPASPLRDSVIVLPEGQQQWLLMVLFNGFQFGLPLLLLLTSGWIWLRRKRQ</sequence>